<comment type="caution">
    <text evidence="3">The sequence shown here is derived from an EMBL/GenBank/DDBJ whole genome shotgun (WGS) entry which is preliminary data.</text>
</comment>
<dbReference type="PANTHER" id="PTHR40407:SF1">
    <property type="entry name" value="HEPARAN-ALPHA-GLUCOSAMINIDE N-ACETYLTRANSFERASE CATALYTIC DOMAIN-CONTAINING PROTEIN"/>
    <property type="match status" value="1"/>
</dbReference>
<feature type="transmembrane region" description="Helical" evidence="1">
    <location>
        <begin position="100"/>
        <end position="121"/>
    </location>
</feature>
<dbReference type="PANTHER" id="PTHR40407">
    <property type="entry name" value="MEMBRANE PROTEIN-LIKE PROTEIN"/>
    <property type="match status" value="1"/>
</dbReference>
<dbReference type="Pfam" id="PF07786">
    <property type="entry name" value="HGSNAT_cat"/>
    <property type="match status" value="1"/>
</dbReference>
<keyword evidence="1" id="KW-0472">Membrane</keyword>
<feature type="transmembrane region" description="Helical" evidence="1">
    <location>
        <begin position="283"/>
        <end position="300"/>
    </location>
</feature>
<dbReference type="RefSeq" id="WP_152126199.1">
    <property type="nucleotide sequence ID" value="NZ_WELI01000010.1"/>
</dbReference>
<gene>
    <name evidence="3" type="ORF">F5984_21065</name>
</gene>
<evidence type="ECO:0000259" key="2">
    <source>
        <dbReference type="Pfam" id="PF07786"/>
    </source>
</evidence>
<dbReference type="AlphaFoldDB" id="A0A7J5TU76"/>
<dbReference type="Proteomes" id="UP000488299">
    <property type="component" value="Unassembled WGS sequence"/>
</dbReference>
<keyword evidence="1" id="KW-1133">Transmembrane helix</keyword>
<organism evidence="3 4">
    <name type="scientific">Rudanella paleaurantiibacter</name>
    <dbReference type="NCBI Taxonomy" id="2614655"/>
    <lineage>
        <taxon>Bacteria</taxon>
        <taxon>Pseudomonadati</taxon>
        <taxon>Bacteroidota</taxon>
        <taxon>Cytophagia</taxon>
        <taxon>Cytophagales</taxon>
        <taxon>Cytophagaceae</taxon>
        <taxon>Rudanella</taxon>
    </lineage>
</organism>
<evidence type="ECO:0000313" key="4">
    <source>
        <dbReference type="Proteomes" id="UP000488299"/>
    </source>
</evidence>
<feature type="transmembrane region" description="Helical" evidence="1">
    <location>
        <begin position="127"/>
        <end position="147"/>
    </location>
</feature>
<feature type="transmembrane region" description="Helical" evidence="1">
    <location>
        <begin position="154"/>
        <end position="173"/>
    </location>
</feature>
<protein>
    <submittedName>
        <fullName evidence="3">DUF1624 domain-containing protein</fullName>
    </submittedName>
</protein>
<feature type="transmembrane region" description="Helical" evidence="1">
    <location>
        <begin position="365"/>
        <end position="386"/>
    </location>
</feature>
<evidence type="ECO:0000256" key="1">
    <source>
        <dbReference type="SAM" id="Phobius"/>
    </source>
</evidence>
<name>A0A7J5TU76_9BACT</name>
<feature type="transmembrane region" description="Helical" evidence="1">
    <location>
        <begin position="320"/>
        <end position="344"/>
    </location>
</feature>
<dbReference type="EMBL" id="WELI01000010">
    <property type="protein sequence ID" value="KAB7727564.1"/>
    <property type="molecule type" value="Genomic_DNA"/>
</dbReference>
<proteinExistence type="predicted"/>
<feature type="transmembrane region" description="Helical" evidence="1">
    <location>
        <begin position="67"/>
        <end position="88"/>
    </location>
</feature>
<sequence>MQTDGSLTTLPIARNPAGRITSIDVVRGLVMVIMALDHVRDLLHVTATDQDPTNLATTTAPLFLTRWITHLCAPTFVFLSGTSAYLSLRKRNDGAARQFLLKRGLVLILFELTIVNFAFWFEIPFRALLLQVIYAIGAGFVILSFLARFRARTLGIVGLVILFGHNLLGLVTLPPNPAFGFVWALLFQTNFFQITPDFAVLVGYPVVPWLGIMLVGYGLGPLFEKPLHERKRTLARLGVGALVLFVGLRLPNVYGDGSPWSVQATPLFTVLSFINVSKYPPSLLYSLLMLGIALLLLAWADGVSNTVSRVLTVYGAVPMFYYILHWYLVHLLLLGLLVLQGFSLSNLNPAPFSFGRPKGSGVELGWVYLVWAGVVIGLYPLCKWYGRYKAEHPEKGWLRYV</sequence>
<keyword evidence="4" id="KW-1185">Reference proteome</keyword>
<accession>A0A7J5TU76</accession>
<keyword evidence="1" id="KW-0812">Transmembrane</keyword>
<feature type="transmembrane region" description="Helical" evidence="1">
    <location>
        <begin position="198"/>
        <end position="222"/>
    </location>
</feature>
<feature type="transmembrane region" description="Helical" evidence="1">
    <location>
        <begin position="234"/>
        <end position="254"/>
    </location>
</feature>
<evidence type="ECO:0000313" key="3">
    <source>
        <dbReference type="EMBL" id="KAB7727564.1"/>
    </source>
</evidence>
<reference evidence="3 4" key="1">
    <citation type="submission" date="2019-10" db="EMBL/GenBank/DDBJ databases">
        <title>Rudanella paleaurantiibacter sp. nov., isolated from sludge.</title>
        <authorList>
            <person name="Xu S.Q."/>
        </authorList>
    </citation>
    <scope>NUCLEOTIDE SEQUENCE [LARGE SCALE GENOMIC DNA]</scope>
    <source>
        <strain evidence="3 4">HX-22-17</strain>
    </source>
</reference>
<dbReference type="InterPro" id="IPR012429">
    <property type="entry name" value="HGSNAT_cat"/>
</dbReference>
<feature type="domain" description="Heparan-alpha-glucosaminide N-acetyltransferase catalytic" evidence="2">
    <location>
        <begin position="19"/>
        <end position="232"/>
    </location>
</feature>